<proteinExistence type="predicted"/>
<feature type="domain" description="Retrotransposon gag" evidence="2">
    <location>
        <begin position="57"/>
        <end position="152"/>
    </location>
</feature>
<sequence>MSSNQARAESEEAESTAQASVQRAASSSSRRPVSEGREHTIRVLDELSCSPAECLKCIVSLLKDTTYQWWNTLISVVPRKNVTWELFQIEFRKKYISQRFLDQKKKEFLELKQGNMTVSEYERKFILLSKYSREWVPTEADICKRFEEGLNEVIKLLIRILELREFVVLAD</sequence>
<protein>
    <submittedName>
        <fullName evidence="3">Hexaprenyldihydroxybenzoate methyltransferase, mitochondrial-like protein</fullName>
    </submittedName>
</protein>
<keyword evidence="4" id="KW-1185">Reference proteome</keyword>
<evidence type="ECO:0000256" key="1">
    <source>
        <dbReference type="SAM" id="MobiDB-lite"/>
    </source>
</evidence>
<evidence type="ECO:0000313" key="3">
    <source>
        <dbReference type="EMBL" id="KAA3465556.1"/>
    </source>
</evidence>
<dbReference type="AlphaFoldDB" id="A0A5B6V9D2"/>
<evidence type="ECO:0000313" key="4">
    <source>
        <dbReference type="Proteomes" id="UP000325315"/>
    </source>
</evidence>
<organism evidence="3 4">
    <name type="scientific">Gossypium australe</name>
    <dbReference type="NCBI Taxonomy" id="47621"/>
    <lineage>
        <taxon>Eukaryota</taxon>
        <taxon>Viridiplantae</taxon>
        <taxon>Streptophyta</taxon>
        <taxon>Embryophyta</taxon>
        <taxon>Tracheophyta</taxon>
        <taxon>Spermatophyta</taxon>
        <taxon>Magnoliopsida</taxon>
        <taxon>eudicotyledons</taxon>
        <taxon>Gunneridae</taxon>
        <taxon>Pentapetalae</taxon>
        <taxon>rosids</taxon>
        <taxon>malvids</taxon>
        <taxon>Malvales</taxon>
        <taxon>Malvaceae</taxon>
        <taxon>Malvoideae</taxon>
        <taxon>Gossypium</taxon>
    </lineage>
</organism>
<name>A0A5B6V9D2_9ROSI</name>
<dbReference type="OrthoDB" id="2272416at2759"/>
<keyword evidence="3" id="KW-0808">Transferase</keyword>
<comment type="caution">
    <text evidence="3">The sequence shown here is derived from an EMBL/GenBank/DDBJ whole genome shotgun (WGS) entry which is preliminary data.</text>
</comment>
<dbReference type="Proteomes" id="UP000325315">
    <property type="component" value="Unassembled WGS sequence"/>
</dbReference>
<dbReference type="PANTHER" id="PTHR34482:SF36">
    <property type="entry name" value="RETROTRANSPOSON GAG DOMAIN-CONTAINING PROTEIN"/>
    <property type="match status" value="1"/>
</dbReference>
<dbReference type="InterPro" id="IPR005162">
    <property type="entry name" value="Retrotrans_gag_dom"/>
</dbReference>
<feature type="compositionally biased region" description="Low complexity" evidence="1">
    <location>
        <begin position="15"/>
        <end position="31"/>
    </location>
</feature>
<keyword evidence="3" id="KW-0489">Methyltransferase</keyword>
<dbReference type="PANTHER" id="PTHR34482">
    <property type="entry name" value="DNA DAMAGE-INDUCIBLE PROTEIN 1-LIKE"/>
    <property type="match status" value="1"/>
</dbReference>
<dbReference type="Pfam" id="PF03732">
    <property type="entry name" value="Retrotrans_gag"/>
    <property type="match status" value="1"/>
</dbReference>
<evidence type="ECO:0000259" key="2">
    <source>
        <dbReference type="Pfam" id="PF03732"/>
    </source>
</evidence>
<gene>
    <name evidence="3" type="ORF">EPI10_000711</name>
</gene>
<dbReference type="GO" id="GO:0008168">
    <property type="term" value="F:methyltransferase activity"/>
    <property type="evidence" value="ECO:0007669"/>
    <property type="project" value="UniProtKB-KW"/>
</dbReference>
<dbReference type="EMBL" id="SMMG02000007">
    <property type="protein sequence ID" value="KAA3465556.1"/>
    <property type="molecule type" value="Genomic_DNA"/>
</dbReference>
<dbReference type="GO" id="GO:0032259">
    <property type="term" value="P:methylation"/>
    <property type="evidence" value="ECO:0007669"/>
    <property type="project" value="UniProtKB-KW"/>
</dbReference>
<reference evidence="4" key="1">
    <citation type="journal article" date="2019" name="Plant Biotechnol. J.">
        <title>Genome sequencing of the Australian wild diploid species Gossypium australe highlights disease resistance and delayed gland morphogenesis.</title>
        <authorList>
            <person name="Cai Y."/>
            <person name="Cai X."/>
            <person name="Wang Q."/>
            <person name="Wang P."/>
            <person name="Zhang Y."/>
            <person name="Cai C."/>
            <person name="Xu Y."/>
            <person name="Wang K."/>
            <person name="Zhou Z."/>
            <person name="Wang C."/>
            <person name="Geng S."/>
            <person name="Li B."/>
            <person name="Dong Q."/>
            <person name="Hou Y."/>
            <person name="Wang H."/>
            <person name="Ai P."/>
            <person name="Liu Z."/>
            <person name="Yi F."/>
            <person name="Sun M."/>
            <person name="An G."/>
            <person name="Cheng J."/>
            <person name="Zhang Y."/>
            <person name="Shi Q."/>
            <person name="Xie Y."/>
            <person name="Shi X."/>
            <person name="Chang Y."/>
            <person name="Huang F."/>
            <person name="Chen Y."/>
            <person name="Hong S."/>
            <person name="Mi L."/>
            <person name="Sun Q."/>
            <person name="Zhang L."/>
            <person name="Zhou B."/>
            <person name="Peng R."/>
            <person name="Zhang X."/>
            <person name="Liu F."/>
        </authorList>
    </citation>
    <scope>NUCLEOTIDE SEQUENCE [LARGE SCALE GENOMIC DNA]</scope>
    <source>
        <strain evidence="4">cv. PA1801</strain>
    </source>
</reference>
<accession>A0A5B6V9D2</accession>
<feature type="region of interest" description="Disordered" evidence="1">
    <location>
        <begin position="1"/>
        <end position="37"/>
    </location>
</feature>